<comment type="caution">
    <text evidence="4">The sequence shown here is derived from an EMBL/GenBank/DDBJ whole genome shotgun (WGS) entry which is preliminary data.</text>
</comment>
<dbReference type="InterPro" id="IPR011042">
    <property type="entry name" value="6-blade_b-propeller_TolB-like"/>
</dbReference>
<evidence type="ECO:0000313" key="4">
    <source>
        <dbReference type="EMBL" id="KAL1138491.1"/>
    </source>
</evidence>
<evidence type="ECO:0000256" key="3">
    <source>
        <dbReference type="ARBA" id="ARBA00022525"/>
    </source>
</evidence>
<proteinExistence type="inferred from homology"/>
<sequence length="410" mass="46640">MVVGVLAPWSALGLNTKLREVFRWKQLDYEFPTEEARQAAIQSGNFIQEHNLPLGIEVWNDKVFITVPRWRPGVPSSLNWVPINGEESPKLRPYPDWKFNEVQGNGTQKVVNTFRVRADVCDRLWVIDCGLVDILGQAKPIWSTKLLVFDLKSDTLIRSYTLKESDTRPKSFFANVVVDVTPDDCENAHAYLPDLGSNALVVYSWAENDSWRVKHHYFHFDPLFGDFNIGGVNFQWTDGIFGVALSPVLADGYRKLYFHPLSSINEFVVSTKIVKNKTIASDSYHAYKLLGNRGADSQATASFLDESSGVVFYTQVNKNAVGCWNSYAFPDNYSPLTNAIVAADNETMVFPNDLKVDRNSNLWVLTDRLPTFMYKRLDTKDVNFRVLMAPVQEAIKGTVCEAPKFYRYQF</sequence>
<dbReference type="PRINTS" id="PR01366">
    <property type="entry name" value="ROYALJELLY"/>
</dbReference>
<dbReference type="AlphaFoldDB" id="A0ABD0YRC3"/>
<evidence type="ECO:0008006" key="6">
    <source>
        <dbReference type="Google" id="ProtNLM"/>
    </source>
</evidence>
<dbReference type="Pfam" id="PF03022">
    <property type="entry name" value="MRJP"/>
    <property type="match status" value="1"/>
</dbReference>
<organism evidence="4 5">
    <name type="scientific">Ranatra chinensis</name>
    <dbReference type="NCBI Taxonomy" id="642074"/>
    <lineage>
        <taxon>Eukaryota</taxon>
        <taxon>Metazoa</taxon>
        <taxon>Ecdysozoa</taxon>
        <taxon>Arthropoda</taxon>
        <taxon>Hexapoda</taxon>
        <taxon>Insecta</taxon>
        <taxon>Pterygota</taxon>
        <taxon>Neoptera</taxon>
        <taxon>Paraneoptera</taxon>
        <taxon>Hemiptera</taxon>
        <taxon>Heteroptera</taxon>
        <taxon>Panheteroptera</taxon>
        <taxon>Nepomorpha</taxon>
        <taxon>Nepidae</taxon>
        <taxon>Ranatrinae</taxon>
        <taxon>Ranatra</taxon>
    </lineage>
</organism>
<comment type="subcellular location">
    <subcellularLocation>
        <location evidence="1">Secreted</location>
    </subcellularLocation>
</comment>
<keyword evidence="3" id="KW-0964">Secreted</keyword>
<protein>
    <recommendedName>
        <fullName evidence="6">Protein yellow</fullName>
    </recommendedName>
</protein>
<accession>A0ABD0YRC3</accession>
<evidence type="ECO:0000256" key="2">
    <source>
        <dbReference type="ARBA" id="ARBA00009127"/>
    </source>
</evidence>
<dbReference type="EMBL" id="JBFDAA010000003">
    <property type="protein sequence ID" value="KAL1138491.1"/>
    <property type="molecule type" value="Genomic_DNA"/>
</dbReference>
<dbReference type="InterPro" id="IPR017996">
    <property type="entry name" value="MRJP/yellow-related"/>
</dbReference>
<keyword evidence="5" id="KW-1185">Reference proteome</keyword>
<dbReference type="GO" id="GO:0005576">
    <property type="term" value="C:extracellular region"/>
    <property type="evidence" value="ECO:0007669"/>
    <property type="project" value="UniProtKB-SubCell"/>
</dbReference>
<dbReference type="PANTHER" id="PTHR10009">
    <property type="entry name" value="PROTEIN YELLOW-RELATED"/>
    <property type="match status" value="1"/>
</dbReference>
<name>A0ABD0YRC3_9HEMI</name>
<comment type="similarity">
    <text evidence="2">Belongs to the major royal jelly protein family.</text>
</comment>
<dbReference type="Gene3D" id="2.120.10.30">
    <property type="entry name" value="TolB, C-terminal domain"/>
    <property type="match status" value="1"/>
</dbReference>
<evidence type="ECO:0000313" key="5">
    <source>
        <dbReference type="Proteomes" id="UP001558652"/>
    </source>
</evidence>
<reference evidence="4 5" key="1">
    <citation type="submission" date="2024-07" db="EMBL/GenBank/DDBJ databases">
        <title>Chromosome-level genome assembly of the water stick insect Ranatra chinensis (Heteroptera: Nepidae).</title>
        <authorList>
            <person name="Liu X."/>
        </authorList>
    </citation>
    <scope>NUCLEOTIDE SEQUENCE [LARGE SCALE GENOMIC DNA]</scope>
    <source>
        <strain evidence="4">Cailab_2021Rc</strain>
        <tissue evidence="4">Muscle</tissue>
    </source>
</reference>
<evidence type="ECO:0000256" key="1">
    <source>
        <dbReference type="ARBA" id="ARBA00004613"/>
    </source>
</evidence>
<dbReference type="Proteomes" id="UP001558652">
    <property type="component" value="Unassembled WGS sequence"/>
</dbReference>
<dbReference type="PANTHER" id="PTHR10009:SF11">
    <property type="entry name" value="RH54244P"/>
    <property type="match status" value="1"/>
</dbReference>
<gene>
    <name evidence="4" type="ORF">AAG570_008554</name>
</gene>